<name>A0A4Z1ETG0_9HELO</name>
<comment type="caution">
    <text evidence="1">The sequence shown here is derived from an EMBL/GenBank/DDBJ whole genome shotgun (WGS) entry which is preliminary data.</text>
</comment>
<sequence>MVVLELTAGVEEMTALELIAAEEEAPLDTAMVEVGTNEIIELLGAKVDSELETEVTGSELKVTVGYETEEVPLSKAELAAEDTVEVSSDTVELGDADTDSDKVALETAGTLELDSRPIDEELPDSTAEVETTGEVEVADVDSDPEMTEVPEVDADSDNVKLLEADAEYVSVVEIAELPEFDADSEISEDDINGIEELKVPDERVDAPVSIAELCERTAELEIISTEELAATDVEDSSDILVLPGSKEVSRTVEVPTVDSVGTKVESDAVLPGSEDVSRAVEVSTVDSVDNAVEDWTGKSEVATFEERTFDEVAAVPEDMGVFELITVEELSLTGFEVLAAAEEDPGAVERTLLLVGTASEDKVLLTEIYTEDNCDSEILKVGSTEEGSIDERLDTIAELGRVGSKLSWDDTGPIDEEGLPELPVIDVDSGRLLPEEVGSEVLLVVAGFEVDWLETIGAVVDIDSGPALDVGKPEDVTTVEDGAVEQKLG</sequence>
<dbReference type="AlphaFoldDB" id="A0A4Z1ETG0"/>
<evidence type="ECO:0000313" key="1">
    <source>
        <dbReference type="EMBL" id="TGO14720.1"/>
    </source>
</evidence>
<dbReference type="EMBL" id="PQXH01000049">
    <property type="protein sequence ID" value="TGO14720.1"/>
    <property type="molecule type" value="Genomic_DNA"/>
</dbReference>
<dbReference type="Proteomes" id="UP000297777">
    <property type="component" value="Unassembled WGS sequence"/>
</dbReference>
<evidence type="ECO:0000313" key="2">
    <source>
        <dbReference type="Proteomes" id="UP000297777"/>
    </source>
</evidence>
<keyword evidence="2" id="KW-1185">Reference proteome</keyword>
<accession>A0A4Z1ETG0</accession>
<proteinExistence type="predicted"/>
<reference evidence="1 2" key="1">
    <citation type="submission" date="2017-12" db="EMBL/GenBank/DDBJ databases">
        <title>Comparative genomics of Botrytis spp.</title>
        <authorList>
            <person name="Valero-Jimenez C.A."/>
            <person name="Tapia P."/>
            <person name="Veloso J."/>
            <person name="Silva-Moreno E."/>
            <person name="Staats M."/>
            <person name="Valdes J.H."/>
            <person name="Van Kan J.A.L."/>
        </authorList>
    </citation>
    <scope>NUCLEOTIDE SEQUENCE [LARGE SCALE GENOMIC DNA]</scope>
    <source>
        <strain evidence="1 2">Bt9001</strain>
    </source>
</reference>
<protein>
    <submittedName>
        <fullName evidence="1">Uncharacterized protein</fullName>
    </submittedName>
</protein>
<gene>
    <name evidence="1" type="ORF">BTUL_0049g00290</name>
</gene>
<dbReference type="OrthoDB" id="3551875at2759"/>
<organism evidence="1 2">
    <name type="scientific">Botrytis tulipae</name>
    <dbReference type="NCBI Taxonomy" id="87230"/>
    <lineage>
        <taxon>Eukaryota</taxon>
        <taxon>Fungi</taxon>
        <taxon>Dikarya</taxon>
        <taxon>Ascomycota</taxon>
        <taxon>Pezizomycotina</taxon>
        <taxon>Leotiomycetes</taxon>
        <taxon>Helotiales</taxon>
        <taxon>Sclerotiniaceae</taxon>
        <taxon>Botrytis</taxon>
    </lineage>
</organism>